<protein>
    <submittedName>
        <fullName evidence="1">Uncharacterized protein</fullName>
    </submittedName>
</protein>
<gene>
    <name evidence="1" type="ORF">PHSY_001203</name>
</gene>
<dbReference type="Proteomes" id="UP000014071">
    <property type="component" value="Unassembled WGS sequence"/>
</dbReference>
<keyword evidence="2" id="KW-1185">Reference proteome</keyword>
<dbReference type="GeneID" id="24106504"/>
<proteinExistence type="predicted"/>
<dbReference type="AlphaFoldDB" id="R9NY16"/>
<evidence type="ECO:0000313" key="2">
    <source>
        <dbReference type="Proteomes" id="UP000014071"/>
    </source>
</evidence>
<dbReference type="EMBL" id="DF238777">
    <property type="protein sequence ID" value="GAC93638.1"/>
    <property type="molecule type" value="Genomic_DNA"/>
</dbReference>
<name>R9NY16_PSEHS</name>
<organism evidence="1 2">
    <name type="scientific">Pseudozyma hubeiensis (strain SY62)</name>
    <name type="common">Yeast</name>
    <dbReference type="NCBI Taxonomy" id="1305764"/>
    <lineage>
        <taxon>Eukaryota</taxon>
        <taxon>Fungi</taxon>
        <taxon>Dikarya</taxon>
        <taxon>Basidiomycota</taxon>
        <taxon>Ustilaginomycotina</taxon>
        <taxon>Ustilaginomycetes</taxon>
        <taxon>Ustilaginales</taxon>
        <taxon>Ustilaginaceae</taxon>
        <taxon>Pseudozyma</taxon>
    </lineage>
</organism>
<reference evidence="2" key="1">
    <citation type="journal article" date="2013" name="Genome Announc.">
        <title>Draft genome sequence of the basidiomycetous yeast-like fungus Pseudozyma hubeiensis SY62, which produces an abundant amount of the biosurfactant mannosylerythritol lipids.</title>
        <authorList>
            <person name="Konishi M."/>
            <person name="Hatada Y."/>
            <person name="Horiuchi J."/>
        </authorList>
    </citation>
    <scope>NUCLEOTIDE SEQUENCE [LARGE SCALE GENOMIC DNA]</scope>
    <source>
        <strain evidence="2">SY62</strain>
    </source>
</reference>
<sequence>MSRRLVLPRSNSHVGEFQSRNGYAMCQSVRTRCLLPGLQAEELTANRAVISEYHLEYTLATSTPTVLVCRAPRGEDRNNRFAHRFSSEDLVGLFFGGREFPADCSPT</sequence>
<dbReference type="HOGENOM" id="CLU_2211129_0_0_1"/>
<evidence type="ECO:0000313" key="1">
    <source>
        <dbReference type="EMBL" id="GAC93638.1"/>
    </source>
</evidence>
<accession>R9NY16</accession>
<dbReference type="RefSeq" id="XP_012187225.1">
    <property type="nucleotide sequence ID" value="XM_012331835.1"/>
</dbReference>